<sequence>MASWSVFEPPASPPGSFEAADASAFVKDGWCWPALLIPPVWLLWRRMWLVFLGWLGALVAINLAGRLAQAPDAVTGGIEILFFLWFALEANALRRWTLAGKDWRFVGIATGSDRVEAEHRFFASRSTPPVVPAEPTATPGLSGRDAEPVLGVFPHPWGGGR</sequence>
<dbReference type="Pfam" id="PF10947">
    <property type="entry name" value="DUF2628"/>
    <property type="match status" value="1"/>
</dbReference>
<feature type="transmembrane region" description="Helical" evidence="1">
    <location>
        <begin position="47"/>
        <end position="67"/>
    </location>
</feature>
<dbReference type="Proteomes" id="UP001242480">
    <property type="component" value="Unassembled WGS sequence"/>
</dbReference>
<reference evidence="2 3" key="1">
    <citation type="submission" date="2023-07" db="EMBL/GenBank/DDBJ databases">
        <title>Genomic Encyclopedia of Type Strains, Phase IV (KMG-IV): sequencing the most valuable type-strain genomes for metagenomic binning, comparative biology and taxonomic classification.</title>
        <authorList>
            <person name="Goeker M."/>
        </authorList>
    </citation>
    <scope>NUCLEOTIDE SEQUENCE [LARGE SCALE GENOMIC DNA]</scope>
    <source>
        <strain evidence="2 3">DSM 19619</strain>
    </source>
</reference>
<keyword evidence="1" id="KW-0472">Membrane</keyword>
<dbReference type="InterPro" id="IPR024399">
    <property type="entry name" value="DUF2628"/>
</dbReference>
<proteinExistence type="predicted"/>
<accession>A0ABU0J1D5</accession>
<evidence type="ECO:0000313" key="3">
    <source>
        <dbReference type="Proteomes" id="UP001242480"/>
    </source>
</evidence>
<comment type="caution">
    <text evidence="2">The sequence shown here is derived from an EMBL/GenBank/DDBJ whole genome shotgun (WGS) entry which is preliminary data.</text>
</comment>
<organism evidence="2 3">
    <name type="scientific">Labrys wisconsinensis</name>
    <dbReference type="NCBI Taxonomy" id="425677"/>
    <lineage>
        <taxon>Bacteria</taxon>
        <taxon>Pseudomonadati</taxon>
        <taxon>Pseudomonadota</taxon>
        <taxon>Alphaproteobacteria</taxon>
        <taxon>Hyphomicrobiales</taxon>
        <taxon>Xanthobacteraceae</taxon>
        <taxon>Labrys</taxon>
    </lineage>
</organism>
<dbReference type="RefSeq" id="WP_307266908.1">
    <property type="nucleotide sequence ID" value="NZ_JAUSVX010000001.1"/>
</dbReference>
<dbReference type="EMBL" id="JAUSVX010000001">
    <property type="protein sequence ID" value="MDQ0467386.1"/>
    <property type="molecule type" value="Genomic_DNA"/>
</dbReference>
<keyword evidence="1" id="KW-1133">Transmembrane helix</keyword>
<protein>
    <submittedName>
        <fullName evidence="2">Drug/metabolite transporter superfamily protein YnfA</fullName>
    </submittedName>
</protein>
<evidence type="ECO:0000313" key="2">
    <source>
        <dbReference type="EMBL" id="MDQ0467386.1"/>
    </source>
</evidence>
<name>A0ABU0J1D5_9HYPH</name>
<keyword evidence="3" id="KW-1185">Reference proteome</keyword>
<evidence type="ECO:0000256" key="1">
    <source>
        <dbReference type="SAM" id="Phobius"/>
    </source>
</evidence>
<keyword evidence="1" id="KW-0812">Transmembrane</keyword>
<gene>
    <name evidence="2" type="ORF">QO011_000381</name>
</gene>